<gene>
    <name evidence="2" type="ORF">GB928_007010</name>
</gene>
<dbReference type="InterPro" id="IPR036388">
    <property type="entry name" value="WH-like_DNA-bd_sf"/>
</dbReference>
<accession>A0ABT8XB18</accession>
<dbReference type="EMBL" id="WHSC02000002">
    <property type="protein sequence ID" value="MDO6120930.1"/>
    <property type="molecule type" value="Genomic_DNA"/>
</dbReference>
<keyword evidence="3" id="KW-1185">Reference proteome</keyword>
<dbReference type="Proteomes" id="UP001177080">
    <property type="component" value="Unassembled WGS sequence"/>
</dbReference>
<dbReference type="InterPro" id="IPR036390">
    <property type="entry name" value="WH_DNA-bd_sf"/>
</dbReference>
<organism evidence="2 3">
    <name type="scientific">Shinella curvata</name>
    <dbReference type="NCBI Taxonomy" id="1817964"/>
    <lineage>
        <taxon>Bacteria</taxon>
        <taxon>Pseudomonadati</taxon>
        <taxon>Pseudomonadota</taxon>
        <taxon>Alphaproteobacteria</taxon>
        <taxon>Hyphomicrobiales</taxon>
        <taxon>Rhizobiaceae</taxon>
        <taxon>Shinella</taxon>
    </lineage>
</organism>
<evidence type="ECO:0000313" key="2">
    <source>
        <dbReference type="EMBL" id="MDO6120930.1"/>
    </source>
</evidence>
<name>A0ABT8XB18_9HYPH</name>
<dbReference type="Gene3D" id="3.90.79.10">
    <property type="entry name" value="Nucleoside Triphosphate Pyrophosphohydrolase"/>
    <property type="match status" value="1"/>
</dbReference>
<reference evidence="2" key="1">
    <citation type="submission" date="2022-04" db="EMBL/GenBank/DDBJ databases">
        <title>Shinella lacus sp. nov., a novel member of the genus Shinella from water.</title>
        <authorList>
            <person name="Deng Y."/>
        </authorList>
    </citation>
    <scope>NUCLEOTIDE SEQUENCE</scope>
    <source>
        <strain evidence="2">JCM 31239</strain>
    </source>
</reference>
<dbReference type="Gene3D" id="1.10.10.10">
    <property type="entry name" value="Winged helix-like DNA-binding domain superfamily/Winged helix DNA-binding domain"/>
    <property type="match status" value="1"/>
</dbReference>
<feature type="domain" description="NrtR DNA-binding winged helix" evidence="1">
    <location>
        <begin position="152"/>
        <end position="210"/>
    </location>
</feature>
<evidence type="ECO:0000259" key="1">
    <source>
        <dbReference type="Pfam" id="PF21906"/>
    </source>
</evidence>
<protein>
    <recommendedName>
        <fullName evidence="1">NrtR DNA-binding winged helix domain-containing protein</fullName>
    </recommendedName>
</protein>
<dbReference type="InterPro" id="IPR054105">
    <property type="entry name" value="WHD_NrtR"/>
</dbReference>
<sequence>MNNSVAPQVIVSTVLLTLEDGELRVVLAPGEADVDTSGLGLFDERIEGNEDLDLEEMVRQSLERRATVTDAYIEQLETFSGVVHGVPERQTVQVCYIALAPEAIVATALQRSTKLQTSSVDALPSLPYHGNAAVLAAVAHLRNVGQWSIMPAHLLPREFTISQLNAAYDAVVGTTSFGANFRQKILRTDVLVPVGARHTVGATKKSEHYSIRPGSFDTGIRL</sequence>
<dbReference type="Pfam" id="PF21906">
    <property type="entry name" value="WHD_NrtR"/>
    <property type="match status" value="1"/>
</dbReference>
<comment type="caution">
    <text evidence="2">The sequence shown here is derived from an EMBL/GenBank/DDBJ whole genome shotgun (WGS) entry which is preliminary data.</text>
</comment>
<dbReference type="RefSeq" id="WP_244761641.1">
    <property type="nucleotide sequence ID" value="NZ_JALJCJ010000004.1"/>
</dbReference>
<evidence type="ECO:0000313" key="3">
    <source>
        <dbReference type="Proteomes" id="UP001177080"/>
    </source>
</evidence>
<proteinExistence type="predicted"/>
<dbReference type="SUPFAM" id="SSF46785">
    <property type="entry name" value="Winged helix' DNA-binding domain"/>
    <property type="match status" value="1"/>
</dbReference>